<dbReference type="PANTHER" id="PTHR48112">
    <property type="entry name" value="HIGH MOBILITY GROUP PROTEIN DSP1"/>
    <property type="match status" value="1"/>
</dbReference>
<dbReference type="GO" id="GO:0005634">
    <property type="term" value="C:nucleus"/>
    <property type="evidence" value="ECO:0007669"/>
    <property type="project" value="UniProtKB-UniRule"/>
</dbReference>
<evidence type="ECO:0000313" key="8">
    <source>
        <dbReference type="EMBL" id="CRX79133.1"/>
    </source>
</evidence>
<evidence type="ECO:0000256" key="3">
    <source>
        <dbReference type="ARBA" id="ARBA00043963"/>
    </source>
</evidence>
<evidence type="ECO:0000259" key="7">
    <source>
        <dbReference type="PROSITE" id="PS50118"/>
    </source>
</evidence>
<evidence type="ECO:0000313" key="9">
    <source>
        <dbReference type="EMBL" id="CRX79210.1"/>
    </source>
</evidence>
<dbReference type="AlphaFoldDB" id="A0A0H5FTZ1"/>
<dbReference type="EMBL" id="LN868508">
    <property type="protein sequence ID" value="CRX79133.1"/>
    <property type="molecule type" value="Genomic_DNA"/>
</dbReference>
<sequence>MAKESKPRAGKKDTGTKAAKAKKDPNAPKRPLSAYMFFSSANRTTVKAENPEASFGDLGKLLGAKWKEMDDDEKKPFVKQANDDKARYETEKEAYDSKPKPKAAKKADSDEEEDDKADVDGSDDE</sequence>
<dbReference type="PRINTS" id="PR00886">
    <property type="entry name" value="HIGHMOBLTY12"/>
</dbReference>
<dbReference type="GO" id="GO:0003677">
    <property type="term" value="F:DNA binding"/>
    <property type="evidence" value="ECO:0007669"/>
    <property type="project" value="UniProtKB-UniRule"/>
</dbReference>
<dbReference type="EMBL" id="LN868511">
    <property type="protein sequence ID" value="CRX79210.1"/>
    <property type="molecule type" value="Genomic_DNA"/>
</dbReference>
<feature type="DNA-binding region" description="HMG box" evidence="5">
    <location>
        <begin position="28"/>
        <end position="96"/>
    </location>
</feature>
<feature type="compositionally biased region" description="Basic and acidic residues" evidence="6">
    <location>
        <begin position="69"/>
        <end position="99"/>
    </location>
</feature>
<comment type="subunit">
    <text evidence="4">Weakly associates with the stable SPT16-POB3 heterodimer to form the FACT complex.</text>
</comment>
<proteinExistence type="inferred from homology"/>
<dbReference type="InterPro" id="IPR036910">
    <property type="entry name" value="HMG_box_dom_sf"/>
</dbReference>
<dbReference type="Pfam" id="PF00505">
    <property type="entry name" value="HMG_box"/>
    <property type="match status" value="1"/>
</dbReference>
<feature type="domain" description="HMG box" evidence="7">
    <location>
        <begin position="28"/>
        <end position="96"/>
    </location>
</feature>
<organism evidence="9">
    <name type="scientific">Leucosporidium scottii</name>
    <dbReference type="NCBI Taxonomy" id="5278"/>
    <lineage>
        <taxon>Eukaryota</taxon>
        <taxon>Fungi</taxon>
        <taxon>Dikarya</taxon>
        <taxon>Basidiomycota</taxon>
        <taxon>Pucciniomycotina</taxon>
        <taxon>Microbotryomycetes</taxon>
        <taxon>Leucosporidiales</taxon>
        <taxon>Leucosporidium</taxon>
    </lineage>
</organism>
<comment type="similarity">
    <text evidence="3">Belongs to the NHP6 family.</text>
</comment>
<gene>
    <name evidence="8" type="ORF">ls5930a1_00161</name>
    <name evidence="9" type="ORF">ls5931a1_00035</name>
</gene>
<feature type="compositionally biased region" description="Acidic residues" evidence="6">
    <location>
        <begin position="109"/>
        <end position="125"/>
    </location>
</feature>
<dbReference type="FunFam" id="1.10.30.10:FF:000016">
    <property type="entry name" value="FACT complex subunit SSRP1"/>
    <property type="match status" value="1"/>
</dbReference>
<dbReference type="InterPro" id="IPR050342">
    <property type="entry name" value="HMGB"/>
</dbReference>
<dbReference type="PROSITE" id="PS50118">
    <property type="entry name" value="HMG_BOX_2"/>
    <property type="match status" value="1"/>
</dbReference>
<dbReference type="CDD" id="cd01390">
    <property type="entry name" value="HMG-box_NHP6-like"/>
    <property type="match status" value="1"/>
</dbReference>
<dbReference type="Gene3D" id="1.10.30.10">
    <property type="entry name" value="High mobility group box domain"/>
    <property type="match status" value="1"/>
</dbReference>
<reference evidence="9" key="1">
    <citation type="submission" date="2015-06" db="EMBL/GenBank/DDBJ databases">
        <title>Genetic Architecture Underlying Mating-Type Determination in the Yeast Leucosporidium scottii and the Evolution of Mating Systems in Basidiomycetes.</title>
        <authorList>
            <person name="Maia T.M."/>
            <person name="Lopes S."/>
            <person name="Almeida J.M.G.C.F."/>
            <person name="Rosa L.H."/>
            <person name="Sampaio J.P."/>
            <person name="Goncalves P."/>
            <person name="Coelho M.A."/>
        </authorList>
    </citation>
    <scope>NUCLEOTIDE SEQUENCE</scope>
</reference>
<evidence type="ECO:0000256" key="2">
    <source>
        <dbReference type="ARBA" id="ARBA00023242"/>
    </source>
</evidence>
<keyword evidence="1 5" id="KW-0238">DNA-binding</keyword>
<dbReference type="SUPFAM" id="SSF47095">
    <property type="entry name" value="HMG-box"/>
    <property type="match status" value="1"/>
</dbReference>
<feature type="region of interest" description="Disordered" evidence="6">
    <location>
        <begin position="69"/>
        <end position="125"/>
    </location>
</feature>
<evidence type="ECO:0000256" key="1">
    <source>
        <dbReference type="ARBA" id="ARBA00023125"/>
    </source>
</evidence>
<name>A0A0H5FTZ1_9BASI</name>
<evidence type="ECO:0000256" key="5">
    <source>
        <dbReference type="PROSITE-ProRule" id="PRU00267"/>
    </source>
</evidence>
<feature type="non-terminal residue" evidence="9">
    <location>
        <position position="1"/>
    </location>
</feature>
<protein>
    <recommendedName>
        <fullName evidence="7">HMG box domain-containing protein</fullName>
    </recommendedName>
</protein>
<accession>A0A0H5FTZ1</accession>
<evidence type="ECO:0000256" key="6">
    <source>
        <dbReference type="SAM" id="MobiDB-lite"/>
    </source>
</evidence>
<feature type="region of interest" description="Disordered" evidence="6">
    <location>
        <begin position="1"/>
        <end position="33"/>
    </location>
</feature>
<feature type="compositionally biased region" description="Basic and acidic residues" evidence="6">
    <location>
        <begin position="1"/>
        <end position="27"/>
    </location>
</feature>
<dbReference type="PANTHER" id="PTHR48112:SF22">
    <property type="entry name" value="MITOCHONDRIAL TRANSCRIPTION FACTOR A, ISOFORM B"/>
    <property type="match status" value="1"/>
</dbReference>
<keyword evidence="2 5" id="KW-0539">Nucleus</keyword>
<evidence type="ECO:0000256" key="4">
    <source>
        <dbReference type="ARBA" id="ARBA00064996"/>
    </source>
</evidence>
<dbReference type="InterPro" id="IPR009071">
    <property type="entry name" value="HMG_box_dom"/>
</dbReference>
<dbReference type="SMART" id="SM00398">
    <property type="entry name" value="HMG"/>
    <property type="match status" value="1"/>
</dbReference>